<dbReference type="SFLD" id="SFLDG01067">
    <property type="entry name" value="SPASM/twitch_domain_containing"/>
    <property type="match status" value="1"/>
</dbReference>
<dbReference type="InterPro" id="IPR023885">
    <property type="entry name" value="4Fe4S-binding_SPASM_dom"/>
</dbReference>
<evidence type="ECO:0000256" key="1">
    <source>
        <dbReference type="ARBA" id="ARBA00001966"/>
    </source>
</evidence>
<evidence type="ECO:0000259" key="8">
    <source>
        <dbReference type="PROSITE" id="PS51918"/>
    </source>
</evidence>
<keyword evidence="6" id="KW-0408">Iron</keyword>
<dbReference type="PANTHER" id="PTHR11228">
    <property type="entry name" value="RADICAL SAM DOMAIN PROTEIN"/>
    <property type="match status" value="1"/>
</dbReference>
<dbReference type="CDD" id="cd01335">
    <property type="entry name" value="Radical_SAM"/>
    <property type="match status" value="1"/>
</dbReference>
<dbReference type="InterPro" id="IPR007197">
    <property type="entry name" value="rSAM"/>
</dbReference>
<dbReference type="InterPro" id="IPR050377">
    <property type="entry name" value="Radical_SAM_PqqE_MftC-like"/>
</dbReference>
<keyword evidence="3" id="KW-0949">S-adenosyl-L-methionine</keyword>
<keyword evidence="10" id="KW-1185">Reference proteome</keyword>
<dbReference type="Gene3D" id="3.20.20.70">
    <property type="entry name" value="Aldolase class I"/>
    <property type="match status" value="1"/>
</dbReference>
<dbReference type="SFLD" id="SFLDG01386">
    <property type="entry name" value="main_SPASM_domain-containing"/>
    <property type="match status" value="1"/>
</dbReference>
<dbReference type="PANTHER" id="PTHR11228:SF7">
    <property type="entry name" value="PQQA PEPTIDE CYCLASE"/>
    <property type="match status" value="1"/>
</dbReference>
<dbReference type="InterPro" id="IPR058240">
    <property type="entry name" value="rSAM_sf"/>
</dbReference>
<dbReference type="Pfam" id="PF13186">
    <property type="entry name" value="SPASM"/>
    <property type="match status" value="1"/>
</dbReference>
<dbReference type="GO" id="GO:0046872">
    <property type="term" value="F:metal ion binding"/>
    <property type="evidence" value="ECO:0007669"/>
    <property type="project" value="UniProtKB-KW"/>
</dbReference>
<keyword evidence="2" id="KW-0004">4Fe-4S</keyword>
<dbReference type="STRING" id="765420.OSCT_1688"/>
<sequence>MEWLAPIQHDPAPFRHAVASRSAYRPLYVKIKLTFACNLRCAMCRHWREERPPPLPLTHWQHLIDDLAALGCRKLHFSGGEPLLAPYLPDLVAQATRLGIRVTLTTNGTLLEKTLARHLVEAGLRGVNISLDSPIRKIHDRLRGVPGAWKATLRGVRHIVRAAPRGKISIRLNTVVSRGNYRSLLGLPDLAADLGVAAINLIAVDAQDSPGLALRQRDLRDYNARIAPHLAQRGMQLGLIQHPDQVYVFGNEDADSAHALNGHYARGFYQQHPCYAPWVHSLIDFNGRVYLCCMTRENMPPLGDLTQQRFSQIWQGAAYSQARQMMHPPTLPQCQCCDNFIAINQALQPVY</sequence>
<accession>E1IED7</accession>
<evidence type="ECO:0000256" key="2">
    <source>
        <dbReference type="ARBA" id="ARBA00022485"/>
    </source>
</evidence>
<evidence type="ECO:0000256" key="4">
    <source>
        <dbReference type="ARBA" id="ARBA00022723"/>
    </source>
</evidence>
<organism evidence="9 10">
    <name type="scientific">Oscillochloris trichoides DG-6</name>
    <dbReference type="NCBI Taxonomy" id="765420"/>
    <lineage>
        <taxon>Bacteria</taxon>
        <taxon>Bacillati</taxon>
        <taxon>Chloroflexota</taxon>
        <taxon>Chloroflexia</taxon>
        <taxon>Chloroflexales</taxon>
        <taxon>Chloroflexineae</taxon>
        <taxon>Oscillochloridaceae</taxon>
        <taxon>Oscillochloris</taxon>
    </lineage>
</organism>
<keyword evidence="5" id="KW-0560">Oxidoreductase</keyword>
<evidence type="ECO:0000313" key="10">
    <source>
        <dbReference type="Proteomes" id="UP000054010"/>
    </source>
</evidence>
<evidence type="ECO:0000313" key="9">
    <source>
        <dbReference type="EMBL" id="EFO80463.1"/>
    </source>
</evidence>
<evidence type="ECO:0000256" key="6">
    <source>
        <dbReference type="ARBA" id="ARBA00023004"/>
    </source>
</evidence>
<dbReference type="InterPro" id="IPR034391">
    <property type="entry name" value="AdoMet-like_SPASM_containing"/>
</dbReference>
<dbReference type="GO" id="GO:0051539">
    <property type="term" value="F:4 iron, 4 sulfur cluster binding"/>
    <property type="evidence" value="ECO:0007669"/>
    <property type="project" value="UniProtKB-KW"/>
</dbReference>
<dbReference type="InterPro" id="IPR000385">
    <property type="entry name" value="MoaA_NifB_PqqE_Fe-S-bd_CS"/>
</dbReference>
<dbReference type="eggNOG" id="COG0535">
    <property type="taxonomic scope" value="Bacteria"/>
</dbReference>
<evidence type="ECO:0000256" key="5">
    <source>
        <dbReference type="ARBA" id="ARBA00023002"/>
    </source>
</evidence>
<keyword evidence="7" id="KW-0411">Iron-sulfur</keyword>
<dbReference type="InterPro" id="IPR013785">
    <property type="entry name" value="Aldolase_TIM"/>
</dbReference>
<dbReference type="PROSITE" id="PS01305">
    <property type="entry name" value="MOAA_NIFB_PQQE"/>
    <property type="match status" value="1"/>
</dbReference>
<dbReference type="Proteomes" id="UP000054010">
    <property type="component" value="Unassembled WGS sequence"/>
</dbReference>
<dbReference type="PROSITE" id="PS51918">
    <property type="entry name" value="RADICAL_SAM"/>
    <property type="match status" value="1"/>
</dbReference>
<dbReference type="SFLD" id="SFLDS00029">
    <property type="entry name" value="Radical_SAM"/>
    <property type="match status" value="1"/>
</dbReference>
<dbReference type="SUPFAM" id="SSF102114">
    <property type="entry name" value="Radical SAM enzymes"/>
    <property type="match status" value="1"/>
</dbReference>
<evidence type="ECO:0000256" key="3">
    <source>
        <dbReference type="ARBA" id="ARBA00022691"/>
    </source>
</evidence>
<dbReference type="GO" id="GO:0016491">
    <property type="term" value="F:oxidoreductase activity"/>
    <property type="evidence" value="ECO:0007669"/>
    <property type="project" value="UniProtKB-KW"/>
</dbReference>
<feature type="domain" description="Radical SAM core" evidence="8">
    <location>
        <begin position="21"/>
        <end position="244"/>
    </location>
</feature>
<dbReference type="InterPro" id="IPR017200">
    <property type="entry name" value="PqqE-like"/>
</dbReference>
<dbReference type="CDD" id="cd21109">
    <property type="entry name" value="SPASM"/>
    <property type="match status" value="1"/>
</dbReference>
<name>E1IED7_9CHLR</name>
<dbReference type="AlphaFoldDB" id="E1IED7"/>
<dbReference type="PIRSF" id="PIRSF037420">
    <property type="entry name" value="PQQ_syn_pqqE"/>
    <property type="match status" value="1"/>
</dbReference>
<reference evidence="9 10" key="1">
    <citation type="journal article" date="2011" name="J. Bacteriol.">
        <title>Draft genome sequence of the anoxygenic filamentous phototrophic bacterium Oscillochloris trichoides subsp. DG-6.</title>
        <authorList>
            <person name="Kuznetsov B.B."/>
            <person name="Ivanovsky R.N."/>
            <person name="Keppen O.I."/>
            <person name="Sukhacheva M.V."/>
            <person name="Bumazhkin B.K."/>
            <person name="Patutina E.O."/>
            <person name="Beletsky A.V."/>
            <person name="Mardanov A.V."/>
            <person name="Baslerov R.V."/>
            <person name="Panteleeva A.N."/>
            <person name="Kolganova T.V."/>
            <person name="Ravin N.V."/>
            <person name="Skryabin K.G."/>
        </authorList>
    </citation>
    <scope>NUCLEOTIDE SEQUENCE [LARGE SCALE GENOMIC DNA]</scope>
    <source>
        <strain evidence="9 10">DG-6</strain>
    </source>
</reference>
<protein>
    <submittedName>
        <fullName evidence="9">Elongator protein 3/MiaB/NifB, putative</fullName>
    </submittedName>
</protein>
<comment type="caution">
    <text evidence="9">The sequence shown here is derived from an EMBL/GenBank/DDBJ whole genome shotgun (WGS) entry which is preliminary data.</text>
</comment>
<dbReference type="HOGENOM" id="CLU_009273_4_0_0"/>
<comment type="cofactor">
    <cofactor evidence="1">
        <name>[4Fe-4S] cluster</name>
        <dbReference type="ChEBI" id="CHEBI:49883"/>
    </cofactor>
</comment>
<keyword evidence="4" id="KW-0479">Metal-binding</keyword>
<proteinExistence type="predicted"/>
<gene>
    <name evidence="9" type="ORF">OSCT_1688</name>
</gene>
<dbReference type="Pfam" id="PF04055">
    <property type="entry name" value="Radical_SAM"/>
    <property type="match status" value="1"/>
</dbReference>
<evidence type="ECO:0000256" key="7">
    <source>
        <dbReference type="ARBA" id="ARBA00023014"/>
    </source>
</evidence>
<dbReference type="SFLD" id="SFLDG01387">
    <property type="entry name" value="BtrN-like_SPASM_domain_contain"/>
    <property type="match status" value="1"/>
</dbReference>
<dbReference type="EMBL" id="ADVR01000052">
    <property type="protein sequence ID" value="EFO80463.1"/>
    <property type="molecule type" value="Genomic_DNA"/>
</dbReference>